<dbReference type="Proteomes" id="UP001266305">
    <property type="component" value="Unassembled WGS sequence"/>
</dbReference>
<dbReference type="EMBL" id="JASSZA010000011">
    <property type="protein sequence ID" value="KAK2099181.1"/>
    <property type="molecule type" value="Genomic_DNA"/>
</dbReference>
<protein>
    <submittedName>
        <fullName evidence="1">Uncharacterized protein</fullName>
    </submittedName>
</protein>
<keyword evidence="2" id="KW-1185">Reference proteome</keyword>
<accession>A0ABQ9UQ15</accession>
<proteinExistence type="predicted"/>
<evidence type="ECO:0000313" key="2">
    <source>
        <dbReference type="Proteomes" id="UP001266305"/>
    </source>
</evidence>
<gene>
    <name evidence="1" type="ORF">P7K49_024632</name>
</gene>
<comment type="caution">
    <text evidence="1">The sequence shown here is derived from an EMBL/GenBank/DDBJ whole genome shotgun (WGS) entry which is preliminary data.</text>
</comment>
<organism evidence="1 2">
    <name type="scientific">Saguinus oedipus</name>
    <name type="common">Cotton-top tamarin</name>
    <name type="synonym">Oedipomidas oedipus</name>
    <dbReference type="NCBI Taxonomy" id="9490"/>
    <lineage>
        <taxon>Eukaryota</taxon>
        <taxon>Metazoa</taxon>
        <taxon>Chordata</taxon>
        <taxon>Craniata</taxon>
        <taxon>Vertebrata</taxon>
        <taxon>Euteleostomi</taxon>
        <taxon>Mammalia</taxon>
        <taxon>Eutheria</taxon>
        <taxon>Euarchontoglires</taxon>
        <taxon>Primates</taxon>
        <taxon>Haplorrhini</taxon>
        <taxon>Platyrrhini</taxon>
        <taxon>Cebidae</taxon>
        <taxon>Callitrichinae</taxon>
        <taxon>Saguinus</taxon>
    </lineage>
</organism>
<name>A0ABQ9UQ15_SAGOE</name>
<evidence type="ECO:0000313" key="1">
    <source>
        <dbReference type="EMBL" id="KAK2099181.1"/>
    </source>
</evidence>
<sequence>MSGEFPERAAPQLISTIQLGRNASNLSRDSVVNPCYMKAPEEKGVGSERFPLPRDVSSPRVTHMIRVVPSLEVEAFGTVFLLLEMQARLRSLQLGRALAQCSMRTKVEAVQAPCFSTFQQICAPCQHPHLF</sequence>
<reference evidence="1 2" key="1">
    <citation type="submission" date="2023-05" db="EMBL/GenBank/DDBJ databases">
        <title>B98-5 Cell Line De Novo Hybrid Assembly: An Optical Mapping Approach.</title>
        <authorList>
            <person name="Kananen K."/>
            <person name="Auerbach J.A."/>
            <person name="Kautto E."/>
            <person name="Blachly J.S."/>
        </authorList>
    </citation>
    <scope>NUCLEOTIDE SEQUENCE [LARGE SCALE GENOMIC DNA]</scope>
    <source>
        <strain evidence="1">B95-8</strain>
        <tissue evidence="1">Cell line</tissue>
    </source>
</reference>